<accession>A0A4R5CCJ4</accession>
<feature type="domain" description="Siphovirus-type tail component C-terminal" evidence="2">
    <location>
        <begin position="249"/>
        <end position="335"/>
    </location>
</feature>
<comment type="caution">
    <text evidence="3">The sequence shown here is derived from an EMBL/GenBank/DDBJ whole genome shotgun (WGS) entry which is preliminary data.</text>
</comment>
<evidence type="ECO:0000313" key="3">
    <source>
        <dbReference type="EMBL" id="TDD97175.1"/>
    </source>
</evidence>
<dbReference type="EMBL" id="SMKU01000003">
    <property type="protein sequence ID" value="TDD97175.1"/>
    <property type="molecule type" value="Genomic_DNA"/>
</dbReference>
<dbReference type="RefSeq" id="WP_131888935.1">
    <property type="nucleotide sequence ID" value="NZ_SMKU01000003.1"/>
</dbReference>
<organism evidence="3 4">
    <name type="scientific">Actinomadura rubrisoli</name>
    <dbReference type="NCBI Taxonomy" id="2530368"/>
    <lineage>
        <taxon>Bacteria</taxon>
        <taxon>Bacillati</taxon>
        <taxon>Actinomycetota</taxon>
        <taxon>Actinomycetes</taxon>
        <taxon>Streptosporangiales</taxon>
        <taxon>Thermomonosporaceae</taxon>
        <taxon>Actinomadura</taxon>
    </lineage>
</organism>
<evidence type="ECO:0000259" key="2">
    <source>
        <dbReference type="Pfam" id="PF22768"/>
    </source>
</evidence>
<dbReference type="OrthoDB" id="4519759at2"/>
<reference evidence="3 4" key="1">
    <citation type="submission" date="2019-03" db="EMBL/GenBank/DDBJ databases">
        <title>Draft genome sequences of novel Actinobacteria.</title>
        <authorList>
            <person name="Sahin N."/>
            <person name="Ay H."/>
            <person name="Saygin H."/>
        </authorList>
    </citation>
    <scope>NUCLEOTIDE SEQUENCE [LARGE SCALE GENOMIC DNA]</scope>
    <source>
        <strain evidence="3 4">H3C3</strain>
    </source>
</reference>
<keyword evidence="4" id="KW-1185">Reference proteome</keyword>
<feature type="compositionally biased region" description="Low complexity" evidence="1">
    <location>
        <begin position="1"/>
        <end position="18"/>
    </location>
</feature>
<evidence type="ECO:0000256" key="1">
    <source>
        <dbReference type="SAM" id="MobiDB-lite"/>
    </source>
</evidence>
<feature type="region of interest" description="Disordered" evidence="1">
    <location>
        <begin position="1"/>
        <end position="27"/>
    </location>
</feature>
<dbReference type="InterPro" id="IPR054738">
    <property type="entry name" value="Siphovirus-type_tail_C"/>
</dbReference>
<dbReference type="Proteomes" id="UP000294513">
    <property type="component" value="Unassembled WGS sequence"/>
</dbReference>
<proteinExistence type="predicted"/>
<evidence type="ECO:0000313" key="4">
    <source>
        <dbReference type="Proteomes" id="UP000294513"/>
    </source>
</evidence>
<gene>
    <name evidence="3" type="ORF">E1298_01700</name>
</gene>
<dbReference type="Pfam" id="PF22768">
    <property type="entry name" value="SPP1_Dit"/>
    <property type="match status" value="1"/>
</dbReference>
<protein>
    <recommendedName>
        <fullName evidence="2">Siphovirus-type tail component C-terminal domain-containing protein</fullName>
    </recommendedName>
</protein>
<dbReference type="AlphaFoldDB" id="A0A4R5CCJ4"/>
<name>A0A4R5CCJ4_9ACTN</name>
<sequence>MPIPVPGVDTPTPGNPNNPGGGGGVSPAIPPSYRRRISWIYPAITADVSSRSEILLTGDISGNNTGIIVQPGIKGFDAAPYELTLDKLPALDGSVPRHVRADVREVMLPLFLWAPDRTSLLVLKRDLLVALDPAKGMGTLAVVETDGLGNESVRYLDCYYAGGLEGDESEGYDFVCLIYGLVLQAPDPMWYGPKIAPSTPDRFSSTVPVNFFTGKPRGAPDEHIGAFFPVHLSKSTYVEDKTYTVQNPGDRDAWPVWRVFGTGAKNVSITEISTGKGIVVAYNFASDSDTVTIDTRPGFKTITNSAGLNLWPNTATGTAMFQIAPGANRIRLDFEPATETSVVNTFVFYSFYPRYLGA</sequence>